<keyword evidence="9" id="KW-1185">Reference proteome</keyword>
<dbReference type="Proteomes" id="UP001597375">
    <property type="component" value="Unassembled WGS sequence"/>
</dbReference>
<dbReference type="Pfam" id="PF04403">
    <property type="entry name" value="PqiA"/>
    <property type="match status" value="1"/>
</dbReference>
<keyword evidence="5 7" id="KW-1133">Transmembrane helix</keyword>
<evidence type="ECO:0000256" key="5">
    <source>
        <dbReference type="ARBA" id="ARBA00022989"/>
    </source>
</evidence>
<evidence type="ECO:0000256" key="2">
    <source>
        <dbReference type="ARBA" id="ARBA00022475"/>
    </source>
</evidence>
<feature type="transmembrane region" description="Helical" evidence="7">
    <location>
        <begin position="73"/>
        <end position="101"/>
    </location>
</feature>
<comment type="subcellular location">
    <subcellularLocation>
        <location evidence="1">Cell inner membrane</location>
    </subcellularLocation>
</comment>
<evidence type="ECO:0000256" key="7">
    <source>
        <dbReference type="SAM" id="Phobius"/>
    </source>
</evidence>
<name>A0ABW5D561_9BACT</name>
<keyword evidence="3" id="KW-0997">Cell inner membrane</keyword>
<evidence type="ECO:0000256" key="6">
    <source>
        <dbReference type="ARBA" id="ARBA00023136"/>
    </source>
</evidence>
<feature type="transmembrane region" description="Helical" evidence="7">
    <location>
        <begin position="122"/>
        <end position="141"/>
    </location>
</feature>
<dbReference type="PANTHER" id="PTHR30462">
    <property type="entry name" value="INTERMEMBRANE TRANSPORT PROTEIN PQIB-RELATED"/>
    <property type="match status" value="1"/>
</dbReference>
<evidence type="ECO:0000313" key="8">
    <source>
        <dbReference type="EMBL" id="MFD2255874.1"/>
    </source>
</evidence>
<reference evidence="9" key="1">
    <citation type="journal article" date="2019" name="Int. J. Syst. Evol. Microbiol.">
        <title>The Global Catalogue of Microorganisms (GCM) 10K type strain sequencing project: providing services to taxonomists for standard genome sequencing and annotation.</title>
        <authorList>
            <consortium name="The Broad Institute Genomics Platform"/>
            <consortium name="The Broad Institute Genome Sequencing Center for Infectious Disease"/>
            <person name="Wu L."/>
            <person name="Ma J."/>
        </authorList>
    </citation>
    <scope>NUCLEOTIDE SEQUENCE [LARGE SCALE GENOMIC DNA]</scope>
    <source>
        <strain evidence="9">CGMCC 4.7106</strain>
    </source>
</reference>
<organism evidence="8 9">
    <name type="scientific">Luteolibacter algae</name>
    <dbReference type="NCBI Taxonomy" id="454151"/>
    <lineage>
        <taxon>Bacteria</taxon>
        <taxon>Pseudomonadati</taxon>
        <taxon>Verrucomicrobiota</taxon>
        <taxon>Verrucomicrobiia</taxon>
        <taxon>Verrucomicrobiales</taxon>
        <taxon>Verrucomicrobiaceae</taxon>
        <taxon>Luteolibacter</taxon>
    </lineage>
</organism>
<keyword evidence="2" id="KW-1003">Cell membrane</keyword>
<dbReference type="InterPro" id="IPR051800">
    <property type="entry name" value="PqiA-PqiB_transport"/>
</dbReference>
<feature type="transmembrane region" description="Helical" evidence="7">
    <location>
        <begin position="153"/>
        <end position="172"/>
    </location>
</feature>
<comment type="caution">
    <text evidence="8">The sequence shown here is derived from an EMBL/GenBank/DDBJ whole genome shotgun (WGS) entry which is preliminary data.</text>
</comment>
<dbReference type="EMBL" id="JBHUIT010000002">
    <property type="protein sequence ID" value="MFD2255874.1"/>
    <property type="molecule type" value="Genomic_DNA"/>
</dbReference>
<dbReference type="InterPro" id="IPR007498">
    <property type="entry name" value="PqiA-like"/>
</dbReference>
<dbReference type="PANTHER" id="PTHR30462:SF3">
    <property type="entry name" value="INTERMEMBRANE TRANSPORT PROTEIN PQIA"/>
    <property type="match status" value="1"/>
</dbReference>
<accession>A0ABW5D561</accession>
<evidence type="ECO:0000313" key="9">
    <source>
        <dbReference type="Proteomes" id="UP001597375"/>
    </source>
</evidence>
<keyword evidence="6 7" id="KW-0472">Membrane</keyword>
<sequence>MLSDSKLHVCPRCGSALHARKEKSIERTVAYGIAGIIAFIPANVLPIMVVTQLGVDDRSTILGGVATFWQMHAYPVAIIIFIASVMIPGLKFLAIGLLVAAAKGKLKLDGKRANRIYWLTELVGRWSMVDVFVVAILVGLIQMGNLMTINPGGAALAFGLMVIMTMLSAHAFDPRLIWDKLRENEKI</sequence>
<evidence type="ECO:0000256" key="1">
    <source>
        <dbReference type="ARBA" id="ARBA00004533"/>
    </source>
</evidence>
<protein>
    <submittedName>
        <fullName evidence="8">Paraquat-inducible protein A</fullName>
    </submittedName>
</protein>
<evidence type="ECO:0000256" key="4">
    <source>
        <dbReference type="ARBA" id="ARBA00022692"/>
    </source>
</evidence>
<evidence type="ECO:0000256" key="3">
    <source>
        <dbReference type="ARBA" id="ARBA00022519"/>
    </source>
</evidence>
<gene>
    <name evidence="8" type="ORF">ACFSSA_04220</name>
</gene>
<feature type="transmembrane region" description="Helical" evidence="7">
    <location>
        <begin position="29"/>
        <end position="53"/>
    </location>
</feature>
<proteinExistence type="predicted"/>
<keyword evidence="4 7" id="KW-0812">Transmembrane</keyword>